<dbReference type="EMBL" id="DTDP01000036">
    <property type="protein sequence ID" value="HGK53568.1"/>
    <property type="molecule type" value="Genomic_DNA"/>
</dbReference>
<proteinExistence type="predicted"/>
<name>A0A7V3ZSH5_UNCW3</name>
<sequence>MLTIYTPATGFPDLEIKIAYGLARVGIEAGYDFSLIPDKGFYRIEFQASDLDKLNSTFLHILSVLLSSDKFFDLGVKARYKNKYPVHEKIIKKLDQKISSKNFTNLFDLKIVSNLNIKKDYFCGHEDIEKFGGSGLILLSSFHAGKPYERNKRFSTFNQSLCALCGYLAVLGLYSFGFQIQMGKEKNRKYVIVLPMPQQKMTHIDLKLLLSLQKTLHNFWLSDIQPLRTFPIGLLSKVPSLSDIINDMQLTFQLYLLSKDNRGDTIVEESATVEALPFSKFIASSSYNSATIDKLLGSYKNQPKISSLIEITNALEHKDKEALLKFARLYVQETSTNNFTNLLYPETTRYFLKEVAMIKEDIMKNKAVRSIAKTLGYFVWNRDYQNYSFVDGLRNAKTSKDVRQIFEKLVREAKLRYDQERTKEKGTPPHLPHPEDIEEINRLMQSDQDSFEQVITTLYLLAFSFESYKTIRIEDEK</sequence>
<protein>
    <recommendedName>
        <fullName evidence="3">Type I-B CRISPR-associated protein Cas8b1/Cst1</fullName>
    </recommendedName>
</protein>
<evidence type="ECO:0000256" key="1">
    <source>
        <dbReference type="SAM" id="Phobius"/>
    </source>
</evidence>
<keyword evidence="1" id="KW-1133">Transmembrane helix</keyword>
<feature type="transmembrane region" description="Helical" evidence="1">
    <location>
        <begin position="160"/>
        <end position="180"/>
    </location>
</feature>
<keyword evidence="1" id="KW-0472">Membrane</keyword>
<reference evidence="2" key="1">
    <citation type="journal article" date="2020" name="mSystems">
        <title>Genome- and Community-Level Interaction Insights into Carbon Utilization and Element Cycling Functions of Hydrothermarchaeota in Hydrothermal Sediment.</title>
        <authorList>
            <person name="Zhou Z."/>
            <person name="Liu Y."/>
            <person name="Xu W."/>
            <person name="Pan J."/>
            <person name="Luo Z.H."/>
            <person name="Li M."/>
        </authorList>
    </citation>
    <scope>NUCLEOTIDE SEQUENCE [LARGE SCALE GENOMIC DNA]</scope>
    <source>
        <strain evidence="2">SpSt-695</strain>
    </source>
</reference>
<comment type="caution">
    <text evidence="2">The sequence shown here is derived from an EMBL/GenBank/DDBJ whole genome shotgun (WGS) entry which is preliminary data.</text>
</comment>
<organism evidence="2">
    <name type="scientific">candidate division WOR-3 bacterium</name>
    <dbReference type="NCBI Taxonomy" id="2052148"/>
    <lineage>
        <taxon>Bacteria</taxon>
        <taxon>Bacteria division WOR-3</taxon>
    </lineage>
</organism>
<accession>A0A7V3ZSH5</accession>
<dbReference type="AlphaFoldDB" id="A0A7V3ZSH5"/>
<keyword evidence="1" id="KW-0812">Transmembrane</keyword>
<evidence type="ECO:0000313" key="2">
    <source>
        <dbReference type="EMBL" id="HGK53568.1"/>
    </source>
</evidence>
<evidence type="ECO:0008006" key="3">
    <source>
        <dbReference type="Google" id="ProtNLM"/>
    </source>
</evidence>
<gene>
    <name evidence="2" type="ORF">ENU72_00915</name>
</gene>